<accession>A0A4R8A1X6</accession>
<sequence length="326" mass="34964">MTGRSPTEAEVLGYVESLSNWGRWGPEDQLGTLNLITPAVRRKAASLVRHGATVSLARELAPVAEPGDAFAPPQRYMLFTGEGLADEHRVRQHPAGRESDSARVHGASEYIGMVFHGFNVTHVDALSHVFWDRRMYNGKPPELVNSLFGASSHAVTAAGDGIVTRGVLLDVAAARGVEWLEPGTGVTPVDLELAESRQGVQVREGDAVLLRTGHGLSRARLGPQDPNVHGQPGWHPAALPWLHERGAALIGCDAGVDVLPCDYPALSMPVHVIGIVTMGLWLVDNLDLEAAASTAERMRRWEFLFTLAPLRLTGGTGSPANPLAVF</sequence>
<evidence type="ECO:0000313" key="2">
    <source>
        <dbReference type="Proteomes" id="UP000295447"/>
    </source>
</evidence>
<keyword evidence="2" id="KW-1185">Reference proteome</keyword>
<organism evidence="1 2">
    <name type="scientific">Kribbella kalugense</name>
    <dbReference type="NCBI Taxonomy" id="2512221"/>
    <lineage>
        <taxon>Bacteria</taxon>
        <taxon>Bacillati</taxon>
        <taxon>Actinomycetota</taxon>
        <taxon>Actinomycetes</taxon>
        <taxon>Propionibacteriales</taxon>
        <taxon>Kribbellaceae</taxon>
        <taxon>Kribbella</taxon>
    </lineage>
</organism>
<dbReference type="GO" id="GO:0019441">
    <property type="term" value="P:L-tryptophan catabolic process to kynurenine"/>
    <property type="evidence" value="ECO:0007669"/>
    <property type="project" value="InterPro"/>
</dbReference>
<name>A0A4R8A1X6_9ACTN</name>
<dbReference type="GO" id="GO:0004061">
    <property type="term" value="F:arylformamidase activity"/>
    <property type="evidence" value="ECO:0007669"/>
    <property type="project" value="InterPro"/>
</dbReference>
<dbReference type="Proteomes" id="UP000295447">
    <property type="component" value="Unassembled WGS sequence"/>
</dbReference>
<protein>
    <submittedName>
        <fullName evidence="1">Kynurenine formamidase</fullName>
    </submittedName>
</protein>
<dbReference type="Pfam" id="PF04199">
    <property type="entry name" value="Cyclase"/>
    <property type="match status" value="1"/>
</dbReference>
<dbReference type="EMBL" id="SODF01000001">
    <property type="protein sequence ID" value="TDW24205.1"/>
    <property type="molecule type" value="Genomic_DNA"/>
</dbReference>
<gene>
    <name evidence="1" type="ORF">EV650_3073</name>
</gene>
<dbReference type="AlphaFoldDB" id="A0A4R8A1X6"/>
<comment type="caution">
    <text evidence="1">The sequence shown here is derived from an EMBL/GenBank/DDBJ whole genome shotgun (WGS) entry which is preliminary data.</text>
</comment>
<dbReference type="PANTHER" id="PTHR34861:SF10">
    <property type="entry name" value="CYCLASE"/>
    <property type="match status" value="1"/>
</dbReference>
<dbReference type="SUPFAM" id="SSF102198">
    <property type="entry name" value="Putative cyclase"/>
    <property type="match status" value="1"/>
</dbReference>
<proteinExistence type="predicted"/>
<dbReference type="InterPro" id="IPR037175">
    <property type="entry name" value="KFase_sf"/>
</dbReference>
<dbReference type="PANTHER" id="PTHR34861">
    <property type="match status" value="1"/>
</dbReference>
<dbReference type="InterPro" id="IPR007325">
    <property type="entry name" value="KFase/CYL"/>
</dbReference>
<dbReference type="RefSeq" id="WP_238174217.1">
    <property type="nucleotide sequence ID" value="NZ_SODF01000001.1"/>
</dbReference>
<evidence type="ECO:0000313" key="1">
    <source>
        <dbReference type="EMBL" id="TDW24205.1"/>
    </source>
</evidence>
<dbReference type="Gene3D" id="3.50.30.50">
    <property type="entry name" value="Putative cyclase"/>
    <property type="match status" value="1"/>
</dbReference>
<reference evidence="1 2" key="1">
    <citation type="submission" date="2019-03" db="EMBL/GenBank/DDBJ databases">
        <title>Genomic Encyclopedia of Type Strains, Phase III (KMG-III): the genomes of soil and plant-associated and newly described type strains.</title>
        <authorList>
            <person name="Whitman W."/>
        </authorList>
    </citation>
    <scope>NUCLEOTIDE SEQUENCE [LARGE SCALE GENOMIC DNA]</scope>
    <source>
        <strain evidence="1 2">VKM Ac-2570</strain>
    </source>
</reference>